<dbReference type="Proteomes" id="UP000619244">
    <property type="component" value="Unassembled WGS sequence"/>
</dbReference>
<dbReference type="RefSeq" id="WP_190189232.1">
    <property type="nucleotide sequence ID" value="NZ_BMVU01000003.1"/>
</dbReference>
<keyword evidence="2" id="KW-1185">Reference proteome</keyword>
<gene>
    <name evidence="1" type="ORF">GCM10010358_13570</name>
</gene>
<evidence type="ECO:0000313" key="1">
    <source>
        <dbReference type="EMBL" id="GGX60303.1"/>
    </source>
</evidence>
<proteinExistence type="predicted"/>
<protein>
    <submittedName>
        <fullName evidence="1">Uncharacterized protein</fullName>
    </submittedName>
</protein>
<evidence type="ECO:0000313" key="2">
    <source>
        <dbReference type="Proteomes" id="UP000619244"/>
    </source>
</evidence>
<organism evidence="1 2">
    <name type="scientific">Streptomyces minutiscleroticus</name>
    <dbReference type="NCBI Taxonomy" id="68238"/>
    <lineage>
        <taxon>Bacteria</taxon>
        <taxon>Bacillati</taxon>
        <taxon>Actinomycetota</taxon>
        <taxon>Actinomycetes</taxon>
        <taxon>Kitasatosporales</taxon>
        <taxon>Streptomycetaceae</taxon>
        <taxon>Streptomyces</taxon>
    </lineage>
</organism>
<reference evidence="1" key="2">
    <citation type="submission" date="2020-09" db="EMBL/GenBank/DDBJ databases">
        <authorList>
            <person name="Sun Q."/>
            <person name="Ohkuma M."/>
        </authorList>
    </citation>
    <scope>NUCLEOTIDE SEQUENCE</scope>
    <source>
        <strain evidence="1">JCM 4790</strain>
    </source>
</reference>
<dbReference type="AlphaFoldDB" id="A0A918KG69"/>
<dbReference type="EMBL" id="BMVU01000003">
    <property type="protein sequence ID" value="GGX60303.1"/>
    <property type="molecule type" value="Genomic_DNA"/>
</dbReference>
<sequence>MPRTAAPPTPFGPGHGARRYEAAFVDLTLTMERAVGSHHLVAHTVHDVLTALGRPSWTVHRLADTARIAGQYLVGHTTTARYAARLHVDAEGATITVSDYCEALSGRSPVWLAVSRADQRLVDDVPPADPLFLAGGEDSGLQLHRTLDGHTRIGRRCTWPAAPPHG</sequence>
<reference evidence="1" key="1">
    <citation type="journal article" date="2014" name="Int. J. Syst. Evol. Microbiol.">
        <title>Complete genome sequence of Corynebacterium casei LMG S-19264T (=DSM 44701T), isolated from a smear-ripened cheese.</title>
        <authorList>
            <consortium name="US DOE Joint Genome Institute (JGI-PGF)"/>
            <person name="Walter F."/>
            <person name="Albersmeier A."/>
            <person name="Kalinowski J."/>
            <person name="Ruckert C."/>
        </authorList>
    </citation>
    <scope>NUCLEOTIDE SEQUENCE</scope>
    <source>
        <strain evidence="1">JCM 4790</strain>
    </source>
</reference>
<name>A0A918KG69_9ACTN</name>
<comment type="caution">
    <text evidence="1">The sequence shown here is derived from an EMBL/GenBank/DDBJ whole genome shotgun (WGS) entry which is preliminary data.</text>
</comment>
<accession>A0A918KG69</accession>